<dbReference type="AlphaFoldDB" id="A0A4Y2GAW9"/>
<gene>
    <name evidence="1" type="ORF">AVEN_77057_1</name>
</gene>
<proteinExistence type="predicted"/>
<dbReference type="EMBL" id="BGPR01001240">
    <property type="protein sequence ID" value="GBM49114.1"/>
    <property type="molecule type" value="Genomic_DNA"/>
</dbReference>
<evidence type="ECO:0000313" key="1">
    <source>
        <dbReference type="EMBL" id="GBM49114.1"/>
    </source>
</evidence>
<sequence>MFLLFPTKVIYTRCEPGALAYPRIVTRSFIVLRPRAKDSFSAAKVFVGNALQYSPVSSELYIWSVDNFSFTIKSCNKGVSCFNIRGQVFSYVAQLAYFFGDS</sequence>
<evidence type="ECO:0000313" key="2">
    <source>
        <dbReference type="Proteomes" id="UP000499080"/>
    </source>
</evidence>
<dbReference type="Proteomes" id="UP000499080">
    <property type="component" value="Unassembled WGS sequence"/>
</dbReference>
<accession>A0A4Y2GAW9</accession>
<reference evidence="1 2" key="1">
    <citation type="journal article" date="2019" name="Sci. Rep.">
        <title>Orb-weaving spider Araneus ventricosus genome elucidates the spidroin gene catalogue.</title>
        <authorList>
            <person name="Kono N."/>
            <person name="Nakamura H."/>
            <person name="Ohtoshi R."/>
            <person name="Moran D.A.P."/>
            <person name="Shinohara A."/>
            <person name="Yoshida Y."/>
            <person name="Fujiwara M."/>
            <person name="Mori M."/>
            <person name="Tomita M."/>
            <person name="Arakawa K."/>
        </authorList>
    </citation>
    <scope>NUCLEOTIDE SEQUENCE [LARGE SCALE GENOMIC DNA]</scope>
</reference>
<protein>
    <submittedName>
        <fullName evidence="1">Uncharacterized protein</fullName>
    </submittedName>
</protein>
<name>A0A4Y2GAW9_ARAVE</name>
<comment type="caution">
    <text evidence="1">The sequence shown here is derived from an EMBL/GenBank/DDBJ whole genome shotgun (WGS) entry which is preliminary data.</text>
</comment>
<keyword evidence="2" id="KW-1185">Reference proteome</keyword>
<organism evidence="1 2">
    <name type="scientific">Araneus ventricosus</name>
    <name type="common">Orbweaver spider</name>
    <name type="synonym">Epeira ventricosa</name>
    <dbReference type="NCBI Taxonomy" id="182803"/>
    <lineage>
        <taxon>Eukaryota</taxon>
        <taxon>Metazoa</taxon>
        <taxon>Ecdysozoa</taxon>
        <taxon>Arthropoda</taxon>
        <taxon>Chelicerata</taxon>
        <taxon>Arachnida</taxon>
        <taxon>Araneae</taxon>
        <taxon>Araneomorphae</taxon>
        <taxon>Entelegynae</taxon>
        <taxon>Araneoidea</taxon>
        <taxon>Araneidae</taxon>
        <taxon>Araneus</taxon>
    </lineage>
</organism>